<name>A0A418KM20_9ACTN</name>
<dbReference type="Gene3D" id="3.20.20.140">
    <property type="entry name" value="Metal-dependent hydrolases"/>
    <property type="match status" value="1"/>
</dbReference>
<reference evidence="3 4" key="1">
    <citation type="submission" date="2018-09" db="EMBL/GenBank/DDBJ databases">
        <title>Isolation, diversity and antifungal activity of actinobacteria from wheat.</title>
        <authorList>
            <person name="Han C."/>
        </authorList>
    </citation>
    <scope>NUCLEOTIDE SEQUENCE [LARGE SCALE GENOMIC DNA]</scope>
    <source>
        <strain evidence="3 4">NEAU-YY265</strain>
    </source>
</reference>
<accession>A0A418KM20</accession>
<dbReference type="EMBL" id="QUAL01000184">
    <property type="protein sequence ID" value="RIQ19003.1"/>
    <property type="molecule type" value="Genomic_DNA"/>
</dbReference>
<evidence type="ECO:0000313" key="4">
    <source>
        <dbReference type="Proteomes" id="UP000284057"/>
    </source>
</evidence>
<feature type="region of interest" description="Disordered" evidence="1">
    <location>
        <begin position="1"/>
        <end position="26"/>
    </location>
</feature>
<feature type="domain" description="Amidohydrolase-related" evidence="2">
    <location>
        <begin position="87"/>
        <end position="284"/>
    </location>
</feature>
<organism evidence="3 4">
    <name type="scientific">Jiangella rhizosphaerae</name>
    <dbReference type="NCBI Taxonomy" id="2293569"/>
    <lineage>
        <taxon>Bacteria</taxon>
        <taxon>Bacillati</taxon>
        <taxon>Actinomycetota</taxon>
        <taxon>Actinomycetes</taxon>
        <taxon>Jiangellales</taxon>
        <taxon>Jiangellaceae</taxon>
        <taxon>Jiangella</taxon>
    </lineage>
</organism>
<dbReference type="AlphaFoldDB" id="A0A418KM20"/>
<dbReference type="Proteomes" id="UP000284057">
    <property type="component" value="Unassembled WGS sequence"/>
</dbReference>
<dbReference type="InterPro" id="IPR032466">
    <property type="entry name" value="Metal_Hydrolase"/>
</dbReference>
<comment type="caution">
    <text evidence="3">The sequence shown here is derived from an EMBL/GenBank/DDBJ whole genome shotgun (WGS) entry which is preliminary data.</text>
</comment>
<dbReference type="Pfam" id="PF04909">
    <property type="entry name" value="Amidohydro_2"/>
    <property type="match status" value="1"/>
</dbReference>
<proteinExistence type="predicted"/>
<keyword evidence="4" id="KW-1185">Reference proteome</keyword>
<gene>
    <name evidence="3" type="ORF">DY240_20265</name>
</gene>
<protein>
    <recommendedName>
        <fullName evidence="2">Amidohydrolase-related domain-containing protein</fullName>
    </recommendedName>
</protein>
<evidence type="ECO:0000256" key="1">
    <source>
        <dbReference type="SAM" id="MobiDB-lite"/>
    </source>
</evidence>
<dbReference type="SUPFAM" id="SSF51556">
    <property type="entry name" value="Metallo-dependent hydrolases"/>
    <property type="match status" value="1"/>
</dbReference>
<evidence type="ECO:0000313" key="3">
    <source>
        <dbReference type="EMBL" id="RIQ19003.1"/>
    </source>
</evidence>
<dbReference type="GO" id="GO:0016787">
    <property type="term" value="F:hydrolase activity"/>
    <property type="evidence" value="ECO:0007669"/>
    <property type="project" value="InterPro"/>
</dbReference>
<evidence type="ECO:0000259" key="2">
    <source>
        <dbReference type="Pfam" id="PF04909"/>
    </source>
</evidence>
<sequence>MSTRSALNVMPSEADPLDPAGGEGPVAGPGVSFLDCGVHIGRRSGAQWTANRLLTAAGLLAELDRVGIDAAVVHHTLAREYSPRIGNELLADELPGDDRLLPAWLLLPHHTGEFPRPEEVVARMREAGVVMGRLHPSTDAAAHRFLLAEWVVGPLLDELERSGIPVALDFHLFRRAEPPWAVLHEVLRHHPGLKVILMEVQGRNNRTLYPLLERHDNLYVQSAGFNVHRGIEDFVARFGAERMVFGSGYPERSMGAARFHLETADISAADKQRIAAGNLRALLPRANDVAEVAHHA</sequence>
<dbReference type="InterPro" id="IPR006680">
    <property type="entry name" value="Amidohydro-rel"/>
</dbReference>